<evidence type="ECO:0000256" key="4">
    <source>
        <dbReference type="ARBA" id="ARBA00022448"/>
    </source>
</evidence>
<evidence type="ECO:0000259" key="22">
    <source>
        <dbReference type="PROSITE" id="PS50893"/>
    </source>
</evidence>
<dbReference type="InterPro" id="IPR056264">
    <property type="entry name" value="R2_ABCA1-4-like"/>
</dbReference>
<dbReference type="GO" id="GO:0005319">
    <property type="term" value="F:lipid transporter activity"/>
    <property type="evidence" value="ECO:0007669"/>
    <property type="project" value="TreeGrafter"/>
</dbReference>
<keyword evidence="6" id="KW-0597">Phosphoprotein</keyword>
<evidence type="ECO:0000256" key="8">
    <source>
        <dbReference type="ARBA" id="ARBA00022737"/>
    </source>
</evidence>
<accession>A0AAD9JQ28</accession>
<dbReference type="Pfam" id="PF00005">
    <property type="entry name" value="ABC_tran"/>
    <property type="match status" value="2"/>
</dbReference>
<sequence>MGNGQTLTEQCSWTGCLGKIQPQNLSVREEDQACAMETISDEERHRFETEPSHLPVGVCIDNLTKVYKTGKLAVNKLHINLYESQITSLLGHNGAGKTTTMSILTGLFPPTAGTATICGLDIRSEMSEIRKGLGMCPQHNVLFDKLTVEEHLWFYARLKGISAFDIQQEMDTMIEDIGMPKKRSSTVDCLSGGMKRKLSVAIAFVAGSRTVILDEPTAGVDPYARRDIWDLIIKYKQGRTIMLSTHHMDEADILCDRIAIMSSGSIVCCGSSLFLKSLYGEGYHLKIVKRSMEEDAHSTDSTLLTDHNTPRSSFLTQCDESTVTSFVQGFMPAIYLKAETSQELHYILPFDEARKGGFEKLFKAFDENLDSLRISSYGVVDTSLEEVFLKVTELAEQKEQKEQQSATADNQKNNAKETANMESHNAPLQGEPMPFDPLPTMAAALGDEVELGEMTATHTRSHHRTTSSVSVKSQESVRSMDSVRSLGEISLSEVLYSGVNPRSYTELANQDDDDLIDLVLEGVGQPSIKGSLLYLQQFLAIIAKRFHYVRRNWKGLFSQILLPALFVCIAMTVALAAPRIKDLPPMVLSPAQYYNSTQPRGNFIPYSNIAAMPEYQNWSLDADTDDIVKTFFLPSGVSATCVLKTPFNSPFNVDILKKINQTHRNYKLLKRYFEPSCESVFVKGLTLDNFVPPERELTPTVTPVAVGNTTQFVTLKPSSPYVPRYYPICKCSKGNSSQACSHDGFKYPPITQLVTSDFLQDISGDKDEDYYLATTNMYRLHRYGGFSLGLKRDFVPVDFGKHAPPLFRKLAVRHASKIWYNHKGLHSLPVYINTLNNAILRANLPPEKGDPAGYGITVINHPMTSTNNHLSMEYILAGSDVLIAIFIIGAMSFVPASFVVFLVYERSIKAKHLQCVSGVNRVIYWLANYTWDMCNYIIPAACCVLILKIFDIPAYVSPTNFPAVIALFLLYGWSITPMMYPASFVFNEPSTAYICLIVINLFIGITCIITSFMLQMFAMNNNDADLRHTHEILKNIFLLFPNYCLGRGLMDIAFNEYQNQYYFKTGQYDQMKSPFEWDLTSRNLAAMAGLGFIFFIITLMCEFRFFMKPKHVSVDSIVSAVDEDPDVSNERRRVLHGAGRNDLLRLENLTKVYVTRKLGRHLATDRVCLGVPQGECFGLLGVNGAGKTTTFKMLTGDLRPTAGDAYLQGFSVLRDIGRVQEKIGYCPQFDALYDELTAREHLQFYSRLRGIAVKDEAKVVNWALQKLSLEKYADIASGTYSGGNKRKLSTAIALIGQPPVIFLDEPTSGMDPHSRRFLWDLILKLIKGGKSVILTSHSMEECEVLCTRLAIMVNGHFKCLGSTQHLKDRFGDGYTISVRVRGPNYSREVIAVKRFIERHFPLAKLKECHHNMVQYELPSQDLSLAYVFSCLEEAQRDLQVEDYSVNQNTLDNVFINFAKQQQELVHATTSHDQNTPTQPSTPQRTRMRTCDITTPLSDIPESGDADDDVVLLDDVNVDLEAINDDDDAALLLNQTGVST</sequence>
<keyword evidence="4" id="KW-0813">Transport</keyword>
<keyword evidence="9" id="KW-0547">Nucleotide-binding</keyword>
<keyword evidence="16" id="KW-0458">Lysosome</keyword>
<feature type="region of interest" description="Disordered" evidence="20">
    <location>
        <begin position="398"/>
        <end position="429"/>
    </location>
</feature>
<evidence type="ECO:0000256" key="10">
    <source>
        <dbReference type="ARBA" id="ARBA00022753"/>
    </source>
</evidence>
<evidence type="ECO:0000256" key="13">
    <source>
        <dbReference type="ARBA" id="ARBA00022989"/>
    </source>
</evidence>
<dbReference type="CDD" id="cd03263">
    <property type="entry name" value="ABC_subfamily_A"/>
    <property type="match status" value="2"/>
</dbReference>
<dbReference type="FunFam" id="3.40.50.300:FF:000511">
    <property type="entry name" value="ATP-binding cassette, sub-family A (ABC1), member 2"/>
    <property type="match status" value="1"/>
</dbReference>
<protein>
    <recommendedName>
        <fullName evidence="18">ATP-binding cassette sub-family A member 2</fullName>
    </recommendedName>
    <alternativeName>
        <fullName evidence="19">ATP-binding cassette transporter 2</fullName>
    </alternativeName>
</protein>
<dbReference type="Pfam" id="PF23321">
    <property type="entry name" value="R1_ABCA1"/>
    <property type="match status" value="1"/>
</dbReference>
<comment type="similarity">
    <text evidence="3">Belongs to the ABC transporter superfamily. ABCA family.</text>
</comment>
<keyword evidence="8" id="KW-0677">Repeat</keyword>
<dbReference type="InterPro" id="IPR017871">
    <property type="entry name" value="ABC_transporter-like_CS"/>
</dbReference>
<feature type="domain" description="ABC transporter" evidence="22">
    <location>
        <begin position="1144"/>
        <end position="1379"/>
    </location>
</feature>
<feature type="transmembrane region" description="Helical" evidence="21">
    <location>
        <begin position="555"/>
        <end position="577"/>
    </location>
</feature>
<evidence type="ECO:0000256" key="11">
    <source>
        <dbReference type="ARBA" id="ARBA00022840"/>
    </source>
</evidence>
<dbReference type="GO" id="GO:0010008">
    <property type="term" value="C:endosome membrane"/>
    <property type="evidence" value="ECO:0007669"/>
    <property type="project" value="UniProtKB-SubCell"/>
</dbReference>
<evidence type="ECO:0000256" key="1">
    <source>
        <dbReference type="ARBA" id="ARBA00004155"/>
    </source>
</evidence>
<evidence type="ECO:0000256" key="7">
    <source>
        <dbReference type="ARBA" id="ARBA00022692"/>
    </source>
</evidence>
<feature type="transmembrane region" description="Helical" evidence="21">
    <location>
        <begin position="992"/>
        <end position="1018"/>
    </location>
</feature>
<evidence type="ECO:0000256" key="19">
    <source>
        <dbReference type="ARBA" id="ARBA00083139"/>
    </source>
</evidence>
<dbReference type="PROSITE" id="PS50893">
    <property type="entry name" value="ABC_TRANSPORTER_2"/>
    <property type="match status" value="2"/>
</dbReference>
<dbReference type="Gene3D" id="3.40.50.300">
    <property type="entry name" value="P-loop containing nucleotide triphosphate hydrolases"/>
    <property type="match status" value="2"/>
</dbReference>
<feature type="region of interest" description="Disordered" evidence="20">
    <location>
        <begin position="1466"/>
        <end position="1486"/>
    </location>
</feature>
<dbReference type="GO" id="GO:0016887">
    <property type="term" value="F:ATP hydrolysis activity"/>
    <property type="evidence" value="ECO:0007669"/>
    <property type="project" value="InterPro"/>
</dbReference>
<reference evidence="23" key="1">
    <citation type="journal article" date="2023" name="Mol. Biol. Evol.">
        <title>Third-Generation Sequencing Reveals the Adaptive Role of the Epigenome in Three Deep-Sea Polychaetes.</title>
        <authorList>
            <person name="Perez M."/>
            <person name="Aroh O."/>
            <person name="Sun Y."/>
            <person name="Lan Y."/>
            <person name="Juniper S.K."/>
            <person name="Young C.R."/>
            <person name="Angers B."/>
            <person name="Qian P.Y."/>
        </authorList>
    </citation>
    <scope>NUCLEOTIDE SEQUENCE</scope>
    <source>
        <strain evidence="23">R07B-5</strain>
    </source>
</reference>
<keyword evidence="10" id="KW-0967">Endosome</keyword>
<evidence type="ECO:0000256" key="16">
    <source>
        <dbReference type="ARBA" id="ARBA00023228"/>
    </source>
</evidence>
<evidence type="ECO:0000256" key="6">
    <source>
        <dbReference type="ARBA" id="ARBA00022553"/>
    </source>
</evidence>
<evidence type="ECO:0000256" key="3">
    <source>
        <dbReference type="ARBA" id="ARBA00008869"/>
    </source>
</evidence>
<evidence type="ECO:0000313" key="23">
    <source>
        <dbReference type="EMBL" id="KAK2157293.1"/>
    </source>
</evidence>
<dbReference type="InterPro" id="IPR027417">
    <property type="entry name" value="P-loop_NTPase"/>
</dbReference>
<dbReference type="PROSITE" id="PS00211">
    <property type="entry name" value="ABC_TRANSPORTER_1"/>
    <property type="match status" value="1"/>
</dbReference>
<dbReference type="GO" id="GO:0005524">
    <property type="term" value="F:ATP binding"/>
    <property type="evidence" value="ECO:0007669"/>
    <property type="project" value="UniProtKB-KW"/>
</dbReference>
<name>A0AAD9JQ28_RIDPI</name>
<dbReference type="InterPro" id="IPR003593">
    <property type="entry name" value="AAA+_ATPase"/>
</dbReference>
<dbReference type="InterPro" id="IPR026082">
    <property type="entry name" value="ABCA"/>
</dbReference>
<keyword evidence="13 21" id="KW-1133">Transmembrane helix</keyword>
<feature type="transmembrane region" description="Helical" evidence="21">
    <location>
        <begin position="1084"/>
        <end position="1103"/>
    </location>
</feature>
<dbReference type="EMBL" id="JAODUO010001886">
    <property type="protein sequence ID" value="KAK2157293.1"/>
    <property type="molecule type" value="Genomic_DNA"/>
</dbReference>
<dbReference type="InterPro" id="IPR013525">
    <property type="entry name" value="ABC2_TM"/>
</dbReference>
<dbReference type="GO" id="GO:0005765">
    <property type="term" value="C:lysosomal membrane"/>
    <property type="evidence" value="ECO:0007669"/>
    <property type="project" value="UniProtKB-SubCell"/>
</dbReference>
<proteinExistence type="inferred from homology"/>
<dbReference type="GO" id="GO:0010556">
    <property type="term" value="P:regulation of macromolecule biosynthetic process"/>
    <property type="evidence" value="ECO:0007669"/>
    <property type="project" value="UniProtKB-ARBA"/>
</dbReference>
<keyword evidence="15" id="KW-0325">Glycoprotein</keyword>
<feature type="domain" description="ABC transporter" evidence="22">
    <location>
        <begin position="58"/>
        <end position="288"/>
    </location>
</feature>
<dbReference type="GO" id="GO:0140359">
    <property type="term" value="F:ABC-type transporter activity"/>
    <property type="evidence" value="ECO:0007669"/>
    <property type="project" value="InterPro"/>
</dbReference>
<dbReference type="GO" id="GO:0051247">
    <property type="term" value="P:positive regulation of protein metabolic process"/>
    <property type="evidence" value="ECO:0007669"/>
    <property type="project" value="UniProtKB-ARBA"/>
</dbReference>
<comment type="caution">
    <text evidence="23">The sequence shown here is derived from an EMBL/GenBank/DDBJ whole genome shotgun (WGS) entry which is preliminary data.</text>
</comment>
<evidence type="ECO:0000256" key="5">
    <source>
        <dbReference type="ARBA" id="ARBA00022481"/>
    </source>
</evidence>
<gene>
    <name evidence="23" type="ORF">NP493_1887g00012</name>
</gene>
<comment type="function">
    <text evidence="17">Probable lipid transporter that modulates cholesterol sequestration in the late endosome/lysosome by regulating the intracellular sphingolipid metabolism, in turn participates in cholesterol homeostasis. May alter the transbilayer distribution of ceramide in the intraluminal membrane lipid bilayer, favoring its retention in the outer leaflet that results in increased acid ceramidase activity in the late endosome/lysosome, facilitating ceramide deacylation to sphingosine leading to the sequestration of free cholesterol in lysosomes. In addition regulates amyloid-beta production either by activating a signaling pathway that regulates amyloid precursor protein transcription through the modulation of sphingolipid metabolism or through its role in gamma-secretase processing of APP. May play a role in myelin formation.</text>
</comment>
<dbReference type="Pfam" id="PF12698">
    <property type="entry name" value="ABC2_membrane_3"/>
    <property type="match status" value="1"/>
</dbReference>
<keyword evidence="12" id="KW-1278">Translocase</keyword>
<comment type="subcellular location">
    <subcellularLocation>
        <location evidence="2">Endosome membrane</location>
    </subcellularLocation>
    <subcellularLocation>
        <location evidence="1">Lysosome membrane</location>
        <topology evidence="1">Multi-pass membrane protein</topology>
    </subcellularLocation>
</comment>
<feature type="transmembrane region" description="Helical" evidence="21">
    <location>
        <begin position="961"/>
        <end position="980"/>
    </location>
</feature>
<feature type="compositionally biased region" description="Polar residues" evidence="20">
    <location>
        <begin position="405"/>
        <end position="423"/>
    </location>
</feature>
<feature type="compositionally biased region" description="Low complexity" evidence="20">
    <location>
        <begin position="1473"/>
        <end position="1484"/>
    </location>
</feature>
<feature type="transmembrane region" description="Helical" evidence="21">
    <location>
        <begin position="881"/>
        <end position="904"/>
    </location>
</feature>
<dbReference type="FunFam" id="3.40.50.300:FF:000612">
    <property type="entry name" value="ATP-binding cassette, sub-family A (ABC1), member 2"/>
    <property type="match status" value="1"/>
</dbReference>
<keyword evidence="11" id="KW-0067">ATP-binding</keyword>
<evidence type="ECO:0000256" key="18">
    <source>
        <dbReference type="ARBA" id="ARBA00068368"/>
    </source>
</evidence>
<evidence type="ECO:0000256" key="21">
    <source>
        <dbReference type="SAM" id="Phobius"/>
    </source>
</evidence>
<feature type="transmembrane region" description="Helical" evidence="21">
    <location>
        <begin position="936"/>
        <end position="955"/>
    </location>
</feature>
<evidence type="ECO:0000256" key="9">
    <source>
        <dbReference type="ARBA" id="ARBA00022741"/>
    </source>
</evidence>
<dbReference type="PANTHER" id="PTHR19229">
    <property type="entry name" value="ATP-BINDING CASSETTE TRANSPORTER SUBFAMILY A ABCA"/>
    <property type="match status" value="1"/>
</dbReference>
<evidence type="ECO:0000256" key="14">
    <source>
        <dbReference type="ARBA" id="ARBA00023136"/>
    </source>
</evidence>
<dbReference type="SUPFAM" id="SSF52540">
    <property type="entry name" value="P-loop containing nucleoside triphosphate hydrolases"/>
    <property type="match status" value="2"/>
</dbReference>
<dbReference type="Proteomes" id="UP001209878">
    <property type="component" value="Unassembled WGS sequence"/>
</dbReference>
<keyword evidence="24" id="KW-1185">Reference proteome</keyword>
<evidence type="ECO:0000313" key="24">
    <source>
        <dbReference type="Proteomes" id="UP001209878"/>
    </source>
</evidence>
<keyword evidence="5" id="KW-0488">Methylation</keyword>
<evidence type="ECO:0000256" key="17">
    <source>
        <dbReference type="ARBA" id="ARBA00059684"/>
    </source>
</evidence>
<evidence type="ECO:0000256" key="12">
    <source>
        <dbReference type="ARBA" id="ARBA00022967"/>
    </source>
</evidence>
<evidence type="ECO:0000256" key="15">
    <source>
        <dbReference type="ARBA" id="ARBA00023180"/>
    </source>
</evidence>
<keyword evidence="14 21" id="KW-0472">Membrane</keyword>
<dbReference type="PANTHER" id="PTHR19229:SF36">
    <property type="entry name" value="ATP-BINDING CASSETTE SUB-FAMILY A MEMBER 2"/>
    <property type="match status" value="1"/>
</dbReference>
<evidence type="ECO:0000256" key="2">
    <source>
        <dbReference type="ARBA" id="ARBA00004608"/>
    </source>
</evidence>
<organism evidence="23 24">
    <name type="scientific">Ridgeia piscesae</name>
    <name type="common">Tubeworm</name>
    <dbReference type="NCBI Taxonomy" id="27915"/>
    <lineage>
        <taxon>Eukaryota</taxon>
        <taxon>Metazoa</taxon>
        <taxon>Spiralia</taxon>
        <taxon>Lophotrochozoa</taxon>
        <taxon>Annelida</taxon>
        <taxon>Polychaeta</taxon>
        <taxon>Sedentaria</taxon>
        <taxon>Canalipalpata</taxon>
        <taxon>Sabellida</taxon>
        <taxon>Siboglinidae</taxon>
        <taxon>Ridgeia</taxon>
    </lineage>
</organism>
<keyword evidence="7 21" id="KW-0812">Transmembrane</keyword>
<dbReference type="InterPro" id="IPR003439">
    <property type="entry name" value="ABC_transporter-like_ATP-bd"/>
</dbReference>
<evidence type="ECO:0000256" key="20">
    <source>
        <dbReference type="SAM" id="MobiDB-lite"/>
    </source>
</evidence>
<dbReference type="SMART" id="SM00382">
    <property type="entry name" value="AAA"/>
    <property type="match status" value="2"/>
</dbReference>